<dbReference type="SUPFAM" id="SSF54695">
    <property type="entry name" value="POZ domain"/>
    <property type="match status" value="1"/>
</dbReference>
<dbReference type="AlphaFoldDB" id="A0AAD7D919"/>
<dbReference type="InterPro" id="IPR011333">
    <property type="entry name" value="SKP1/BTB/POZ_sf"/>
</dbReference>
<comment type="caution">
    <text evidence="2">The sequence shown here is derived from an EMBL/GenBank/DDBJ whole genome shotgun (WGS) entry which is preliminary data.</text>
</comment>
<dbReference type="InterPro" id="IPR000210">
    <property type="entry name" value="BTB/POZ_dom"/>
</dbReference>
<evidence type="ECO:0000313" key="3">
    <source>
        <dbReference type="Proteomes" id="UP001221757"/>
    </source>
</evidence>
<dbReference type="Proteomes" id="UP001221757">
    <property type="component" value="Unassembled WGS sequence"/>
</dbReference>
<dbReference type="PROSITE" id="PS50097">
    <property type="entry name" value="BTB"/>
    <property type="match status" value="1"/>
</dbReference>
<reference evidence="2" key="1">
    <citation type="submission" date="2023-03" db="EMBL/GenBank/DDBJ databases">
        <title>Massive genome expansion in bonnet fungi (Mycena s.s.) driven by repeated elements and novel gene families across ecological guilds.</title>
        <authorList>
            <consortium name="Lawrence Berkeley National Laboratory"/>
            <person name="Harder C.B."/>
            <person name="Miyauchi S."/>
            <person name="Viragh M."/>
            <person name="Kuo A."/>
            <person name="Thoen E."/>
            <person name="Andreopoulos B."/>
            <person name="Lu D."/>
            <person name="Skrede I."/>
            <person name="Drula E."/>
            <person name="Henrissat B."/>
            <person name="Morin E."/>
            <person name="Kohler A."/>
            <person name="Barry K."/>
            <person name="LaButti K."/>
            <person name="Morin E."/>
            <person name="Salamov A."/>
            <person name="Lipzen A."/>
            <person name="Mereny Z."/>
            <person name="Hegedus B."/>
            <person name="Baldrian P."/>
            <person name="Stursova M."/>
            <person name="Weitz H."/>
            <person name="Taylor A."/>
            <person name="Grigoriev I.V."/>
            <person name="Nagy L.G."/>
            <person name="Martin F."/>
            <person name="Kauserud H."/>
        </authorList>
    </citation>
    <scope>NUCLEOTIDE SEQUENCE</scope>
    <source>
        <strain evidence="2">CBHHK067</strain>
    </source>
</reference>
<dbReference type="EMBL" id="JARKIE010000102">
    <property type="protein sequence ID" value="KAJ7685846.1"/>
    <property type="molecule type" value="Genomic_DNA"/>
</dbReference>
<accession>A0AAD7D919</accession>
<name>A0AAD7D919_MYCRO</name>
<evidence type="ECO:0000259" key="1">
    <source>
        <dbReference type="PROSITE" id="PS50097"/>
    </source>
</evidence>
<dbReference type="Pfam" id="PF00651">
    <property type="entry name" value="BTB"/>
    <property type="match status" value="1"/>
</dbReference>
<evidence type="ECO:0000313" key="2">
    <source>
        <dbReference type="EMBL" id="KAJ7685846.1"/>
    </source>
</evidence>
<dbReference type="SMART" id="SM00225">
    <property type="entry name" value="BTB"/>
    <property type="match status" value="1"/>
</dbReference>
<protein>
    <recommendedName>
        <fullName evidence="1">BTB domain-containing protein</fullName>
    </recommendedName>
</protein>
<sequence>MSLEDNNDFERVEDLWFPDADLILRAENTLFRVHSSILGARSCVFRDMVAFPQPETPDSEGDTHDGKPVVRLHDSAAEVEVFLRAVFDSSFFMPPPSPTDVATVIGVMRLAHKYDIQYLFRRALSHLDSLYPVTCAKMLDINLEIASHHVKFPSGLNVDLITLRAASEVGAQWILPAAYYNICTFHPKHILSIGENWNILSIHQQQTCLVSQAELSRATTSTHQFLRYMPFPSCLLPENCQQAASESQDLLHLDAVAQSDLLPLSEWICERISIALCPNCDKIGRDQFDKAQEIFWGRLPAIFGLPEWDELNKMRREVLGLEEDADS</sequence>
<proteinExistence type="predicted"/>
<organism evidence="2 3">
    <name type="scientific">Mycena rosella</name>
    <name type="common">Pink bonnet</name>
    <name type="synonym">Agaricus rosellus</name>
    <dbReference type="NCBI Taxonomy" id="1033263"/>
    <lineage>
        <taxon>Eukaryota</taxon>
        <taxon>Fungi</taxon>
        <taxon>Dikarya</taxon>
        <taxon>Basidiomycota</taxon>
        <taxon>Agaricomycotina</taxon>
        <taxon>Agaricomycetes</taxon>
        <taxon>Agaricomycetidae</taxon>
        <taxon>Agaricales</taxon>
        <taxon>Marasmiineae</taxon>
        <taxon>Mycenaceae</taxon>
        <taxon>Mycena</taxon>
    </lineage>
</organism>
<dbReference type="CDD" id="cd18186">
    <property type="entry name" value="BTB_POZ_ZBTB_KLHL-like"/>
    <property type="match status" value="1"/>
</dbReference>
<keyword evidence="3" id="KW-1185">Reference proteome</keyword>
<dbReference type="Gene3D" id="3.30.710.10">
    <property type="entry name" value="Potassium Channel Kv1.1, Chain A"/>
    <property type="match status" value="1"/>
</dbReference>
<feature type="domain" description="BTB" evidence="1">
    <location>
        <begin position="20"/>
        <end position="95"/>
    </location>
</feature>
<gene>
    <name evidence="2" type="ORF">B0H17DRAFT_985496</name>
</gene>